<dbReference type="AlphaFoldDB" id="A0A922MZ04"/>
<sequence length="218" mass="22235">MRSDADERAKPLAFPTTAYAGPEQYGAEYVGPAARGAAAAGARAAYVRAVRAALGRGLTPPPAAPRAPAPPAARAPAPPRPHCLRLAAALLRHHAHPLALTEGGTAGRRGRGAASPEPGPTPGYTASLTRRYFPCLSFIVNSFRRAPEAGINIAGEESAAAAAPRAAPSAGAAPRGALPPEGLCPATSAPPEPACHVSFMTTSLLYKDYPPDLTIVLM</sequence>
<evidence type="ECO:0000313" key="3">
    <source>
        <dbReference type="Proteomes" id="UP000814243"/>
    </source>
</evidence>
<feature type="compositionally biased region" description="Pro residues" evidence="1">
    <location>
        <begin position="59"/>
        <end position="78"/>
    </location>
</feature>
<dbReference type="Proteomes" id="UP000814243">
    <property type="component" value="Unassembled WGS sequence"/>
</dbReference>
<comment type="caution">
    <text evidence="2">The sequence shown here is derived from an EMBL/GenBank/DDBJ whole genome shotgun (WGS) entry which is preliminary data.</text>
</comment>
<protein>
    <submittedName>
        <fullName evidence="2">Uncharacterized protein</fullName>
    </submittedName>
</protein>
<evidence type="ECO:0000313" key="2">
    <source>
        <dbReference type="EMBL" id="KAH9645504.1"/>
    </source>
</evidence>
<organism evidence="2 3">
    <name type="scientific">Spodoptera exigua</name>
    <name type="common">Beet armyworm</name>
    <name type="synonym">Noctua fulgens</name>
    <dbReference type="NCBI Taxonomy" id="7107"/>
    <lineage>
        <taxon>Eukaryota</taxon>
        <taxon>Metazoa</taxon>
        <taxon>Ecdysozoa</taxon>
        <taxon>Arthropoda</taxon>
        <taxon>Hexapoda</taxon>
        <taxon>Insecta</taxon>
        <taxon>Pterygota</taxon>
        <taxon>Neoptera</taxon>
        <taxon>Endopterygota</taxon>
        <taxon>Lepidoptera</taxon>
        <taxon>Glossata</taxon>
        <taxon>Ditrysia</taxon>
        <taxon>Noctuoidea</taxon>
        <taxon>Noctuidae</taxon>
        <taxon>Amphipyrinae</taxon>
        <taxon>Spodoptera</taxon>
    </lineage>
</organism>
<name>A0A922MZ04_SPOEX</name>
<gene>
    <name evidence="2" type="ORF">HF086_007020</name>
</gene>
<evidence type="ECO:0000256" key="1">
    <source>
        <dbReference type="SAM" id="MobiDB-lite"/>
    </source>
</evidence>
<feature type="region of interest" description="Disordered" evidence="1">
    <location>
        <begin position="58"/>
        <end position="78"/>
    </location>
</feature>
<feature type="region of interest" description="Disordered" evidence="1">
    <location>
        <begin position="100"/>
        <end position="123"/>
    </location>
</feature>
<dbReference type="EMBL" id="JACEFF010000034">
    <property type="protein sequence ID" value="KAH9645504.1"/>
    <property type="molecule type" value="Genomic_DNA"/>
</dbReference>
<proteinExistence type="predicted"/>
<accession>A0A922MZ04</accession>
<reference evidence="2" key="1">
    <citation type="journal article" date="2021" name="G3 (Bethesda)">
        <title>Genome and transcriptome analysis of the beet armyworm Spodoptera exigua reveals targets for pest control. .</title>
        <authorList>
            <person name="Simon S."/>
            <person name="Breeschoten T."/>
            <person name="Jansen H.J."/>
            <person name="Dirks R.P."/>
            <person name="Schranz M.E."/>
            <person name="Ros V.I.D."/>
        </authorList>
    </citation>
    <scope>NUCLEOTIDE SEQUENCE</scope>
    <source>
        <strain evidence="2">TB_SE_WUR_2020</strain>
    </source>
</reference>